<dbReference type="Proteomes" id="UP000182373">
    <property type="component" value="Chromosome"/>
</dbReference>
<dbReference type="InterPro" id="IPR008090">
    <property type="entry name" value="Fe_iron_reduct"/>
</dbReference>
<dbReference type="EC" id="1.16.1.7" evidence="3"/>
<dbReference type="Pfam" id="PF06276">
    <property type="entry name" value="FhuF"/>
    <property type="match status" value="1"/>
</dbReference>
<protein>
    <submittedName>
        <fullName evidence="3">Ferric hydroxamate reductase FhuF</fullName>
        <ecNumber evidence="3">1.16.1.7</ecNumber>
    </submittedName>
</protein>
<dbReference type="Pfam" id="PF11575">
    <property type="entry name" value="FhuF_C"/>
    <property type="match status" value="1"/>
</dbReference>
<dbReference type="InterPro" id="IPR024726">
    <property type="entry name" value="FhuF_C"/>
</dbReference>
<proteinExistence type="predicted"/>
<dbReference type="AlphaFoldDB" id="A0AAC9P9K8"/>
<evidence type="ECO:0000259" key="2">
    <source>
        <dbReference type="Pfam" id="PF11575"/>
    </source>
</evidence>
<keyword evidence="3" id="KW-0560">Oxidoreductase</keyword>
<dbReference type="InterPro" id="IPR022770">
    <property type="entry name" value="IucA/IucC-like_C"/>
</dbReference>
<accession>A0AAC9P9K8</accession>
<evidence type="ECO:0000259" key="1">
    <source>
        <dbReference type="Pfam" id="PF06276"/>
    </source>
</evidence>
<name>A0AAC9P9K8_9PROT</name>
<organism evidence="3 4">
    <name type="scientific">Granulibacter bethesdensis</name>
    <dbReference type="NCBI Taxonomy" id="364410"/>
    <lineage>
        <taxon>Bacteria</taxon>
        <taxon>Pseudomonadati</taxon>
        <taxon>Pseudomonadota</taxon>
        <taxon>Alphaproteobacteria</taxon>
        <taxon>Acetobacterales</taxon>
        <taxon>Acetobacteraceae</taxon>
        <taxon>Granulibacter</taxon>
    </lineage>
</organism>
<feature type="domain" description="Ferric siderophore reductase C-terminal" evidence="2">
    <location>
        <begin position="217"/>
        <end position="237"/>
    </location>
</feature>
<dbReference type="GO" id="GO:0051537">
    <property type="term" value="F:2 iron, 2 sulfur cluster binding"/>
    <property type="evidence" value="ECO:0007669"/>
    <property type="project" value="InterPro"/>
</dbReference>
<dbReference type="EMBL" id="CP018191">
    <property type="protein sequence ID" value="APH55713.1"/>
    <property type="molecule type" value="Genomic_DNA"/>
</dbReference>
<sequence>MMRKDEDIAAWCEARMASPADFSPADGVDVSLLTRRETLAPGIERFAKTLPAGADPRAIGSLWSKAYTRAVLPSLFILAIRDGRNALDPAQAVPPGLVLLKDRPDQLALDAALPPRQTPEQIMTIALGQHMQSVFTALRDCTGLSPRVAWSNAGNMADFLFRRMAETPSLADQAAQYEALIMEPRQTPWFPRQNWLHAPLRTVSVILDGEAVPLRQRRICCLRDRVPGMTLCSTCPRLSEAERRALVGQRHRH</sequence>
<evidence type="ECO:0000313" key="3">
    <source>
        <dbReference type="EMBL" id="APH55713.1"/>
    </source>
</evidence>
<evidence type="ECO:0000313" key="4">
    <source>
        <dbReference type="Proteomes" id="UP000182373"/>
    </source>
</evidence>
<gene>
    <name evidence="3" type="ORF">GbCGDNIH9_2380</name>
</gene>
<feature type="domain" description="Aerobactin siderophore biosynthesis IucA/IucC-like C-terminal" evidence="1">
    <location>
        <begin position="61"/>
        <end position="202"/>
    </location>
</feature>
<reference evidence="4" key="1">
    <citation type="submission" date="2016-11" db="EMBL/GenBank/DDBJ databases">
        <title>Comparative genomic and phenotypic analysis of Granulibacter bethesdensis clinical isolates from patients with chronic granulomatous disease.</title>
        <authorList>
            <person name="Zarember K.A."/>
            <person name="Porcella S.F."/>
            <person name="Chu J."/>
            <person name="Ding L."/>
            <person name="Dahlstrom E."/>
            <person name="Barbian K."/>
            <person name="Martens C."/>
            <person name="Sykora L."/>
            <person name="Kramer S."/>
            <person name="Pettinato A.M."/>
            <person name="Hong H."/>
            <person name="Wald G."/>
            <person name="Berg L.J."/>
            <person name="Rogge L.S."/>
            <person name="Greenberg D.E."/>
            <person name="Falcone E.L."/>
            <person name="Neves J.F."/>
            <person name="Simoes M.J."/>
            <person name="Casal M."/>
            <person name="Rodriguez-Lopez F.C."/>
            <person name="Zelazny A."/>
            <person name="Gallin J.I."/>
            <person name="Holland S.M."/>
        </authorList>
    </citation>
    <scope>NUCLEOTIDE SEQUENCE [LARGE SCALE GENOMIC DNA]</scope>
    <source>
        <strain evidence="4">NIH9.1</strain>
    </source>
</reference>
<dbReference type="GO" id="GO:0140618">
    <property type="term" value="F:ferric-chelate reductase (NADH) activity"/>
    <property type="evidence" value="ECO:0007669"/>
    <property type="project" value="UniProtKB-EC"/>
</dbReference>
<dbReference type="NCBIfam" id="TIGR03951">
    <property type="entry name" value="Fe_III_red_FhuF"/>
    <property type="match status" value="1"/>
</dbReference>